<sequence>MAANPNDALANLQHQMADMPAELNLLKAAPHQGHNAVLAAVQAQEHRQEIILGSFLKSPLKLYQEVNPDHVVFSFNSANYAQWEESIEATLQYHSPLMKNTIDKPLLGIIKAAGHKTTKAIFKALKLKCGQSNWRHKIDLMTNLMELVNNTGIANETMMSAWAKVMSELEQTKLTLNKAVGILLQMNFKPVTGTELTKFEFTVNQHLIKKKDPSFANVSTIIQAATGKVSKKSVDGP</sequence>
<dbReference type="VEuPathDB" id="FungiDB:PTTG_03243"/>
<organism evidence="1">
    <name type="scientific">Puccinia triticina (isolate 1-1 / race 1 (BBBD))</name>
    <name type="common">Brown leaf rust fungus</name>
    <dbReference type="NCBI Taxonomy" id="630390"/>
    <lineage>
        <taxon>Eukaryota</taxon>
        <taxon>Fungi</taxon>
        <taxon>Dikarya</taxon>
        <taxon>Basidiomycota</taxon>
        <taxon>Pucciniomycotina</taxon>
        <taxon>Pucciniomycetes</taxon>
        <taxon>Pucciniales</taxon>
        <taxon>Pucciniaceae</taxon>
        <taxon>Puccinia</taxon>
    </lineage>
</organism>
<reference evidence="1" key="2">
    <citation type="submission" date="2016-05" db="EMBL/GenBank/DDBJ databases">
        <title>Comparative analysis highlights variable genome content of wheat rusts and divergence of the mating loci.</title>
        <authorList>
            <person name="Cuomo C.A."/>
            <person name="Bakkeren G."/>
            <person name="Szabo L."/>
            <person name="Khalil H."/>
            <person name="Joly D."/>
            <person name="Goldberg J."/>
            <person name="Young S."/>
            <person name="Zeng Q."/>
            <person name="Fellers J."/>
        </authorList>
    </citation>
    <scope>NUCLEOTIDE SEQUENCE [LARGE SCALE GENOMIC DNA]</scope>
    <source>
        <strain evidence="1">1-1 BBBD Race 1</strain>
    </source>
</reference>
<reference evidence="2" key="4">
    <citation type="submission" date="2025-05" db="UniProtKB">
        <authorList>
            <consortium name="EnsemblFungi"/>
        </authorList>
    </citation>
    <scope>IDENTIFICATION</scope>
    <source>
        <strain evidence="2">isolate 1-1 / race 1 (BBBD)</strain>
    </source>
</reference>
<reference evidence="1" key="1">
    <citation type="submission" date="2009-11" db="EMBL/GenBank/DDBJ databases">
        <authorList>
            <consortium name="The Broad Institute Genome Sequencing Platform"/>
            <person name="Ward D."/>
            <person name="Feldgarden M."/>
            <person name="Earl A."/>
            <person name="Young S.K."/>
            <person name="Zeng Q."/>
            <person name="Koehrsen M."/>
            <person name="Alvarado L."/>
            <person name="Berlin A."/>
            <person name="Bochicchio J."/>
            <person name="Borenstein D."/>
            <person name="Chapman S.B."/>
            <person name="Chen Z."/>
            <person name="Engels R."/>
            <person name="Freedman E."/>
            <person name="Gellesch M."/>
            <person name="Goldberg J."/>
            <person name="Griggs A."/>
            <person name="Gujja S."/>
            <person name="Heilman E."/>
            <person name="Heiman D."/>
            <person name="Hepburn T."/>
            <person name="Howarth C."/>
            <person name="Jen D."/>
            <person name="Larson L."/>
            <person name="Lewis B."/>
            <person name="Mehta T."/>
            <person name="Park D."/>
            <person name="Pearson M."/>
            <person name="Roberts A."/>
            <person name="Saif S."/>
            <person name="Shea T."/>
            <person name="Shenoy N."/>
            <person name="Sisk P."/>
            <person name="Stolte C."/>
            <person name="Sykes S."/>
            <person name="Thomson T."/>
            <person name="Walk T."/>
            <person name="White J."/>
            <person name="Yandava C."/>
            <person name="Izard J."/>
            <person name="Baranova O.V."/>
            <person name="Blanton J.M."/>
            <person name="Tanner A.C."/>
            <person name="Dewhirst F.E."/>
            <person name="Haas B."/>
            <person name="Nusbaum C."/>
            <person name="Birren B."/>
        </authorList>
    </citation>
    <scope>NUCLEOTIDE SEQUENCE [LARGE SCALE GENOMIC DNA]</scope>
    <source>
        <strain evidence="1">1-1 BBBD Race 1</strain>
    </source>
</reference>
<evidence type="ECO:0000313" key="3">
    <source>
        <dbReference type="Proteomes" id="UP000005240"/>
    </source>
</evidence>
<dbReference type="EMBL" id="ADAS02000120">
    <property type="protein sequence ID" value="OAV89709.1"/>
    <property type="molecule type" value="Genomic_DNA"/>
</dbReference>
<protein>
    <submittedName>
        <fullName evidence="1 2">Uncharacterized protein</fullName>
    </submittedName>
</protein>
<dbReference type="Proteomes" id="UP000005240">
    <property type="component" value="Unassembled WGS sequence"/>
</dbReference>
<name>A0A0C4ER32_PUCT1</name>
<dbReference type="AlphaFoldDB" id="A0A0C4ER32"/>
<evidence type="ECO:0000313" key="1">
    <source>
        <dbReference type="EMBL" id="OAV89709.1"/>
    </source>
</evidence>
<gene>
    <name evidence="1" type="ORF">PTTG_03243</name>
</gene>
<dbReference type="EnsemblFungi" id="PTTG_03243-t43_1">
    <property type="protein sequence ID" value="PTTG_03243-t43_1-p1"/>
    <property type="gene ID" value="PTTG_03243"/>
</dbReference>
<evidence type="ECO:0000313" key="2">
    <source>
        <dbReference type="EnsemblFungi" id="PTTG_03243-t43_1-p1"/>
    </source>
</evidence>
<accession>A0A0C4ER32</accession>
<reference evidence="2 3" key="3">
    <citation type="journal article" date="2017" name="G3 (Bethesda)">
        <title>Comparative analysis highlights variable genome content of wheat rusts and divergence of the mating loci.</title>
        <authorList>
            <person name="Cuomo C.A."/>
            <person name="Bakkeren G."/>
            <person name="Khalil H.B."/>
            <person name="Panwar V."/>
            <person name="Joly D."/>
            <person name="Linning R."/>
            <person name="Sakthikumar S."/>
            <person name="Song X."/>
            <person name="Adiconis X."/>
            <person name="Fan L."/>
            <person name="Goldberg J.M."/>
            <person name="Levin J.Z."/>
            <person name="Young S."/>
            <person name="Zeng Q."/>
            <person name="Anikster Y."/>
            <person name="Bruce M."/>
            <person name="Wang M."/>
            <person name="Yin C."/>
            <person name="McCallum B."/>
            <person name="Szabo L.J."/>
            <person name="Hulbert S."/>
            <person name="Chen X."/>
            <person name="Fellers J.P."/>
        </authorList>
    </citation>
    <scope>NUCLEOTIDE SEQUENCE</scope>
    <source>
        <strain evidence="2">isolate 1-1 / race 1 (BBBD)</strain>
        <strain evidence="3">Isolate 1-1 / race 1 (BBBD)</strain>
    </source>
</reference>
<keyword evidence="3" id="KW-1185">Reference proteome</keyword>
<proteinExistence type="predicted"/>